<keyword evidence="4" id="KW-0106">Calcium</keyword>
<dbReference type="PROSITE" id="PS50222">
    <property type="entry name" value="EF_HAND_2"/>
    <property type="match status" value="2"/>
</dbReference>
<dbReference type="InterPro" id="IPR034325">
    <property type="entry name" value="S-100_dom"/>
</dbReference>
<dbReference type="InterPro" id="IPR013787">
    <property type="entry name" value="S100_Ca-bd_sub"/>
</dbReference>
<feature type="chain" id="PRO_5016296273" description="EF-hand domain-containing protein" evidence="5">
    <location>
        <begin position="17"/>
        <end position="229"/>
    </location>
</feature>
<dbReference type="InterPro" id="IPR001751">
    <property type="entry name" value="S100/CaBP7/8-like_CS"/>
</dbReference>
<dbReference type="PROSITE" id="PS00018">
    <property type="entry name" value="EF_HAND_1"/>
    <property type="match status" value="2"/>
</dbReference>
<dbReference type="Proteomes" id="UP000250572">
    <property type="component" value="Unassembled WGS sequence"/>
</dbReference>
<dbReference type="PROSITE" id="PS00303">
    <property type="entry name" value="S100_CABP"/>
    <property type="match status" value="1"/>
</dbReference>
<dbReference type="Gene3D" id="1.10.238.10">
    <property type="entry name" value="EF-hand"/>
    <property type="match status" value="2"/>
</dbReference>
<dbReference type="SMART" id="SM01394">
    <property type="entry name" value="S_100"/>
    <property type="match status" value="2"/>
</dbReference>
<proteinExistence type="inferred from homology"/>
<reference evidence="7 8" key="1">
    <citation type="journal article" date="2018" name="G3 (Bethesda)">
        <title>A High-Quality Reference Genome for the Invasive Mosquitofish Gambusia affinis Using a Chicago Library.</title>
        <authorList>
            <person name="Hoffberg S.L."/>
            <person name="Troendle N.J."/>
            <person name="Glenn T.C."/>
            <person name="Mahmud O."/>
            <person name="Louha S."/>
            <person name="Chalopin D."/>
            <person name="Bennetzen J.L."/>
            <person name="Mauricio R."/>
        </authorList>
    </citation>
    <scope>NUCLEOTIDE SEQUENCE [LARGE SCALE GENOMIC DNA]</scope>
    <source>
        <strain evidence="7">NE01/NJP1002.9</strain>
        <tissue evidence="7">Muscle</tissue>
    </source>
</reference>
<name>A0A315UWH4_GAMAF</name>
<dbReference type="Pfam" id="PF00036">
    <property type="entry name" value="EF-hand_1"/>
    <property type="match status" value="1"/>
</dbReference>
<dbReference type="AlphaFoldDB" id="A0A315UWH4"/>
<dbReference type="PANTHER" id="PTHR11639:SF134">
    <property type="entry name" value="PROTEIN S100-A1-RELATED"/>
    <property type="match status" value="1"/>
</dbReference>
<evidence type="ECO:0000256" key="2">
    <source>
        <dbReference type="ARBA" id="ARBA00022723"/>
    </source>
</evidence>
<feature type="non-terminal residue" evidence="7">
    <location>
        <position position="229"/>
    </location>
</feature>
<dbReference type="EMBL" id="NHOQ01002733">
    <property type="protein sequence ID" value="PWA15119.1"/>
    <property type="molecule type" value="Genomic_DNA"/>
</dbReference>
<feature type="domain" description="EF-hand" evidence="6">
    <location>
        <begin position="185"/>
        <end position="220"/>
    </location>
</feature>
<evidence type="ECO:0000313" key="8">
    <source>
        <dbReference type="Proteomes" id="UP000250572"/>
    </source>
</evidence>
<dbReference type="GO" id="GO:0046914">
    <property type="term" value="F:transition metal ion binding"/>
    <property type="evidence" value="ECO:0007669"/>
    <property type="project" value="InterPro"/>
</dbReference>
<evidence type="ECO:0000256" key="4">
    <source>
        <dbReference type="ARBA" id="ARBA00022837"/>
    </source>
</evidence>
<comment type="similarity">
    <text evidence="1">Belongs to the S-100 family.</text>
</comment>
<sequence>MKFHLSMAVFFSSVLSSTFSPHTFPAAMPSDLETAMELLIVVFHRYASQDGRAGTLSRRELRQLMENELANFLKSQKDPGAIDKIMKDLDANGDGQVDFEEFVALVVGLSVACEQCYKMHQGLKSAKKSLGCLAAIMSDIQKAMALLITTFTKYASKEGDKHTLNKEELKELLQNEFGDLLCKANDQTAVDRIFSDLDTNKSNSVDFSEFVNLVSCLTQMCHEHFIGKQ</sequence>
<evidence type="ECO:0000256" key="3">
    <source>
        <dbReference type="ARBA" id="ARBA00022737"/>
    </source>
</evidence>
<evidence type="ECO:0000313" key="7">
    <source>
        <dbReference type="EMBL" id="PWA15119.1"/>
    </source>
</evidence>
<dbReference type="SMART" id="SM00054">
    <property type="entry name" value="EFh"/>
    <property type="match status" value="2"/>
</dbReference>
<dbReference type="GO" id="GO:0048306">
    <property type="term" value="F:calcium-dependent protein binding"/>
    <property type="evidence" value="ECO:0007669"/>
    <property type="project" value="TreeGrafter"/>
</dbReference>
<dbReference type="GO" id="GO:0005737">
    <property type="term" value="C:cytoplasm"/>
    <property type="evidence" value="ECO:0007669"/>
    <property type="project" value="TreeGrafter"/>
</dbReference>
<keyword evidence="3" id="KW-0677">Repeat</keyword>
<dbReference type="InterPro" id="IPR018247">
    <property type="entry name" value="EF_Hand_1_Ca_BS"/>
</dbReference>
<evidence type="ECO:0000256" key="1">
    <source>
        <dbReference type="ARBA" id="ARBA00007323"/>
    </source>
</evidence>
<feature type="signal peptide" evidence="5">
    <location>
        <begin position="1"/>
        <end position="16"/>
    </location>
</feature>
<organism evidence="7 8">
    <name type="scientific">Gambusia affinis</name>
    <name type="common">Western mosquitofish</name>
    <name type="synonym">Heterandria affinis</name>
    <dbReference type="NCBI Taxonomy" id="33528"/>
    <lineage>
        <taxon>Eukaryota</taxon>
        <taxon>Metazoa</taxon>
        <taxon>Chordata</taxon>
        <taxon>Craniata</taxon>
        <taxon>Vertebrata</taxon>
        <taxon>Euteleostomi</taxon>
        <taxon>Actinopterygii</taxon>
        <taxon>Neopterygii</taxon>
        <taxon>Teleostei</taxon>
        <taxon>Neoteleostei</taxon>
        <taxon>Acanthomorphata</taxon>
        <taxon>Ovalentaria</taxon>
        <taxon>Atherinomorphae</taxon>
        <taxon>Cyprinodontiformes</taxon>
        <taxon>Poeciliidae</taxon>
        <taxon>Poeciliinae</taxon>
        <taxon>Gambusia</taxon>
    </lineage>
</organism>
<dbReference type="PANTHER" id="PTHR11639">
    <property type="entry name" value="S100 CALCIUM-BINDING PROTEIN"/>
    <property type="match status" value="1"/>
</dbReference>
<dbReference type="InterPro" id="IPR011992">
    <property type="entry name" value="EF-hand-dom_pair"/>
</dbReference>
<keyword evidence="8" id="KW-1185">Reference proteome</keyword>
<feature type="domain" description="EF-hand" evidence="6">
    <location>
        <begin position="77"/>
        <end position="112"/>
    </location>
</feature>
<evidence type="ECO:0000259" key="6">
    <source>
        <dbReference type="PROSITE" id="PS50222"/>
    </source>
</evidence>
<dbReference type="CDD" id="cd05031">
    <property type="entry name" value="S-100A10_like"/>
    <property type="match status" value="1"/>
</dbReference>
<dbReference type="Pfam" id="PF13202">
    <property type="entry name" value="EF-hand_5"/>
    <property type="match status" value="1"/>
</dbReference>
<keyword evidence="5" id="KW-0732">Signal</keyword>
<gene>
    <name evidence="7" type="ORF">CCH79_00008680</name>
</gene>
<dbReference type="FunFam" id="1.10.238.10:FF:000044">
    <property type="entry name" value="Protein S100"/>
    <property type="match status" value="1"/>
</dbReference>
<comment type="caution">
    <text evidence="7">The sequence shown here is derived from an EMBL/GenBank/DDBJ whole genome shotgun (WGS) entry which is preliminary data.</text>
</comment>
<keyword evidence="2" id="KW-0479">Metal-binding</keyword>
<dbReference type="GO" id="GO:0005615">
    <property type="term" value="C:extracellular space"/>
    <property type="evidence" value="ECO:0007669"/>
    <property type="project" value="TreeGrafter"/>
</dbReference>
<dbReference type="Pfam" id="PF01023">
    <property type="entry name" value="S_100"/>
    <property type="match status" value="2"/>
</dbReference>
<dbReference type="GO" id="GO:0005509">
    <property type="term" value="F:calcium ion binding"/>
    <property type="evidence" value="ECO:0007669"/>
    <property type="project" value="InterPro"/>
</dbReference>
<protein>
    <recommendedName>
        <fullName evidence="6">EF-hand domain-containing protein</fullName>
    </recommendedName>
</protein>
<dbReference type="CDD" id="cd00213">
    <property type="entry name" value="S-100"/>
    <property type="match status" value="1"/>
</dbReference>
<accession>A0A315UWH4</accession>
<dbReference type="STRING" id="33528.ENSGAFP00000006642"/>
<dbReference type="InterPro" id="IPR002048">
    <property type="entry name" value="EF_hand_dom"/>
</dbReference>
<dbReference type="SUPFAM" id="SSF47473">
    <property type="entry name" value="EF-hand"/>
    <property type="match status" value="2"/>
</dbReference>
<evidence type="ECO:0000256" key="5">
    <source>
        <dbReference type="SAM" id="SignalP"/>
    </source>
</evidence>